<reference evidence="2 3" key="1">
    <citation type="journal article" date="2019" name="G3 (Bethesda)">
        <title>Sequencing of a Wild Apple (Malus baccata) Genome Unravels the Differences Between Cultivated and Wild Apple Species Regarding Disease Resistance and Cold Tolerance.</title>
        <authorList>
            <person name="Chen X."/>
        </authorList>
    </citation>
    <scope>NUCLEOTIDE SEQUENCE [LARGE SCALE GENOMIC DNA]</scope>
    <source>
        <strain evidence="3">cv. Shandingzi</strain>
        <tissue evidence="2">Leaves</tissue>
    </source>
</reference>
<gene>
    <name evidence="2" type="ORF">C1H46_036534</name>
</gene>
<dbReference type="PANTHER" id="PTHR31639:SF93">
    <property type="entry name" value="F-BOX_FBD_LRR PROTEIN"/>
    <property type="match status" value="1"/>
</dbReference>
<comment type="caution">
    <text evidence="2">The sequence shown here is derived from an EMBL/GenBank/DDBJ whole genome shotgun (WGS) entry which is preliminary data.</text>
</comment>
<protein>
    <recommendedName>
        <fullName evidence="1">F-box/LRR-repeat protein 15/At3g58940/PEG3-like LRR domain-containing protein</fullName>
    </recommendedName>
</protein>
<organism evidence="2 3">
    <name type="scientific">Malus baccata</name>
    <name type="common">Siberian crab apple</name>
    <name type="synonym">Pyrus baccata</name>
    <dbReference type="NCBI Taxonomy" id="106549"/>
    <lineage>
        <taxon>Eukaryota</taxon>
        <taxon>Viridiplantae</taxon>
        <taxon>Streptophyta</taxon>
        <taxon>Embryophyta</taxon>
        <taxon>Tracheophyta</taxon>
        <taxon>Spermatophyta</taxon>
        <taxon>Magnoliopsida</taxon>
        <taxon>eudicotyledons</taxon>
        <taxon>Gunneridae</taxon>
        <taxon>Pentapetalae</taxon>
        <taxon>rosids</taxon>
        <taxon>fabids</taxon>
        <taxon>Rosales</taxon>
        <taxon>Rosaceae</taxon>
        <taxon>Amygdaloideae</taxon>
        <taxon>Maleae</taxon>
        <taxon>Malus</taxon>
    </lineage>
</organism>
<dbReference type="STRING" id="106549.A0A540KVB9"/>
<proteinExistence type="predicted"/>
<dbReference type="Proteomes" id="UP000315295">
    <property type="component" value="Unassembled WGS sequence"/>
</dbReference>
<accession>A0A540KVB9</accession>
<evidence type="ECO:0000313" key="3">
    <source>
        <dbReference type="Proteomes" id="UP000315295"/>
    </source>
</evidence>
<dbReference type="SUPFAM" id="SSF52047">
    <property type="entry name" value="RNI-like"/>
    <property type="match status" value="1"/>
</dbReference>
<dbReference type="InterPro" id="IPR055411">
    <property type="entry name" value="LRR_FXL15/At3g58940/PEG3-like"/>
</dbReference>
<evidence type="ECO:0000313" key="2">
    <source>
        <dbReference type="EMBL" id="TQD77932.1"/>
    </source>
</evidence>
<name>A0A540KVB9_MALBA</name>
<keyword evidence="3" id="KW-1185">Reference proteome</keyword>
<dbReference type="Pfam" id="PF24758">
    <property type="entry name" value="LRR_At5g56370"/>
    <property type="match status" value="1"/>
</dbReference>
<sequence length="216" mass="24591">MTHLELFNCLLKPPSTFKGFKSLKSLDLQHVTLAQDVFENMVLRCPLLEKLIVMNFDGFSHLNIDALNLQFFDVGGKFEDVNFKSTSNLAVVSIGLYEHVGNSYRRLPSSSSNLLMFFAYLPGMKCRIRPKFRNVIPWTLTFMLVRLEDAIVGGTVDLQLGTKRELEFIKFLLLSSPALERMTVKPASVDCAWKIVKTLPLFRRALVQAEILYVDP</sequence>
<evidence type="ECO:0000259" key="1">
    <source>
        <dbReference type="Pfam" id="PF24758"/>
    </source>
</evidence>
<feature type="domain" description="F-box/LRR-repeat protein 15/At3g58940/PEG3-like LRR" evidence="1">
    <location>
        <begin position="7"/>
        <end position="89"/>
    </location>
</feature>
<dbReference type="EMBL" id="VIEB01000934">
    <property type="protein sequence ID" value="TQD77932.1"/>
    <property type="molecule type" value="Genomic_DNA"/>
</dbReference>
<dbReference type="AlphaFoldDB" id="A0A540KVB9"/>
<dbReference type="PANTHER" id="PTHR31639">
    <property type="entry name" value="F-BOX PROTEIN-LIKE"/>
    <property type="match status" value="1"/>
</dbReference>